<gene>
    <name evidence="2" type="ORF">H7849_13410</name>
</gene>
<protein>
    <submittedName>
        <fullName evidence="2">Helix-turn-helix transcriptional regulator</fullName>
    </submittedName>
</protein>
<reference evidence="2 3" key="1">
    <citation type="submission" date="2020-08" db="EMBL/GenBank/DDBJ databases">
        <title>Edaphobacter telluris sp. nov. and Acidobacterium dinghuensis sp. nov., two acidobacteria isolated from forest soil.</title>
        <authorList>
            <person name="Fu J."/>
            <person name="Qiu L."/>
        </authorList>
    </citation>
    <scope>NUCLEOTIDE SEQUENCE [LARGE SCALE GENOMIC DNA]</scope>
    <source>
        <strain evidence="2">4Y35</strain>
    </source>
</reference>
<feature type="domain" description="HTH cro/C1-type" evidence="1">
    <location>
        <begin position="21"/>
        <end position="67"/>
    </location>
</feature>
<dbReference type="Gene3D" id="1.10.260.40">
    <property type="entry name" value="lambda repressor-like DNA-binding domains"/>
    <property type="match status" value="1"/>
</dbReference>
<dbReference type="InterPro" id="IPR010982">
    <property type="entry name" value="Lambda_DNA-bd_dom_sf"/>
</dbReference>
<dbReference type="CDD" id="cd00093">
    <property type="entry name" value="HTH_XRE"/>
    <property type="match status" value="1"/>
</dbReference>
<dbReference type="InterPro" id="IPR001387">
    <property type="entry name" value="Cro/C1-type_HTH"/>
</dbReference>
<sequence>MTVPIQRDIYPNLKLRIYTSGLRQNRMAKMLGIDEAHLSKIINGFREPSEDLRARIAELLHCDSAWLFHKVFVTEESPVMDSELRPPSK</sequence>
<dbReference type="AlphaFoldDB" id="A0A7G8BR04"/>
<keyword evidence="3" id="KW-1185">Reference proteome</keyword>
<dbReference type="GO" id="GO:0003677">
    <property type="term" value="F:DNA binding"/>
    <property type="evidence" value="ECO:0007669"/>
    <property type="project" value="InterPro"/>
</dbReference>
<evidence type="ECO:0000313" key="3">
    <source>
        <dbReference type="Proteomes" id="UP000515312"/>
    </source>
</evidence>
<dbReference type="PROSITE" id="PS50943">
    <property type="entry name" value="HTH_CROC1"/>
    <property type="match status" value="1"/>
</dbReference>
<evidence type="ECO:0000313" key="2">
    <source>
        <dbReference type="EMBL" id="QNI34974.1"/>
    </source>
</evidence>
<evidence type="ECO:0000259" key="1">
    <source>
        <dbReference type="PROSITE" id="PS50943"/>
    </source>
</evidence>
<dbReference type="Pfam" id="PF01381">
    <property type="entry name" value="HTH_3"/>
    <property type="match status" value="1"/>
</dbReference>
<dbReference type="SMART" id="SM00530">
    <property type="entry name" value="HTH_XRE"/>
    <property type="match status" value="1"/>
</dbReference>
<dbReference type="EMBL" id="CP060394">
    <property type="protein sequence ID" value="QNI34974.1"/>
    <property type="molecule type" value="Genomic_DNA"/>
</dbReference>
<organism evidence="2 3">
    <name type="scientific">Alloacidobacterium dinghuense</name>
    <dbReference type="NCBI Taxonomy" id="2763107"/>
    <lineage>
        <taxon>Bacteria</taxon>
        <taxon>Pseudomonadati</taxon>
        <taxon>Acidobacteriota</taxon>
        <taxon>Terriglobia</taxon>
        <taxon>Terriglobales</taxon>
        <taxon>Acidobacteriaceae</taxon>
        <taxon>Alloacidobacterium</taxon>
    </lineage>
</organism>
<dbReference type="SUPFAM" id="SSF47413">
    <property type="entry name" value="lambda repressor-like DNA-binding domains"/>
    <property type="match status" value="1"/>
</dbReference>
<proteinExistence type="predicted"/>
<dbReference type="Proteomes" id="UP000515312">
    <property type="component" value="Chromosome"/>
</dbReference>
<name>A0A7G8BR04_9BACT</name>
<accession>A0A7G8BR04</accession>
<dbReference type="KEGG" id="adin:H7849_13410"/>